<keyword evidence="4" id="KW-0677">Repeat</keyword>
<feature type="domain" description="Death" evidence="12">
    <location>
        <begin position="254"/>
        <end position="323"/>
    </location>
</feature>
<dbReference type="PANTHER" id="PTHR46330:SF1">
    <property type="entry name" value="TUMOR NECROSIS FACTOR RECEPTOR SUPERFAMILY MEMBER 10B"/>
    <property type="match status" value="1"/>
</dbReference>
<feature type="chain" id="PRO_5002879245" evidence="11">
    <location>
        <begin position="17"/>
        <end position="336"/>
    </location>
</feature>
<evidence type="ECO:0000256" key="3">
    <source>
        <dbReference type="ARBA" id="ARBA00022729"/>
    </source>
</evidence>
<dbReference type="PROSITE" id="PS50017">
    <property type="entry name" value="DEATH_DOMAIN"/>
    <property type="match status" value="1"/>
</dbReference>
<keyword evidence="10" id="KW-1133">Transmembrane helix</keyword>
<feature type="disulfide bond" evidence="9">
    <location>
        <begin position="114"/>
        <end position="132"/>
    </location>
</feature>
<sequence length="336" mass="37195">MLQAFLLLSFFVPVTAKLAQDRPADLQRLKQSPLECPAGQYLSKEDGSCKACIDGENYTSGPNVLPSCLSCRVCKEDKVIKSRCVKARNTECECKPGSFEDKDSTEICQTCSNCTDGEDEVIPCTPKANRKCVPKNTQIPQHNLGLLIGLLASVISVVLFVAVIWKTKAWESVCLFMARVYPGCEQDHENTVGLSLLDAQTSRKTNGSHHNTEPDRTQSSPLGRKLLVLANGNNPADALKLIFERCSTEVPFNSWDRLMRHMGLTDNQIQMVRAETQVPCEVLYQMLLKWLYQTGLGASINHLLGALEAVGERCALEEIEDYAVKSGKFVYQNTTA</sequence>
<accession>B8YBG7</accession>
<dbReference type="AGR" id="RGD:1308041"/>
<dbReference type="Gene3D" id="1.10.533.10">
    <property type="entry name" value="Death Domain, Fas"/>
    <property type="match status" value="1"/>
</dbReference>
<feature type="signal peptide" evidence="11">
    <location>
        <begin position="1"/>
        <end position="16"/>
    </location>
</feature>
<dbReference type="InterPro" id="IPR020465">
    <property type="entry name" value="TNFR_10"/>
</dbReference>
<gene>
    <name evidence="14 15" type="primary">Tnfrsf10b</name>
</gene>
<dbReference type="InterPro" id="IPR052491">
    <property type="entry name" value="TNFRSF10"/>
</dbReference>
<protein>
    <submittedName>
        <fullName evidence="14">Tumor necrosis factor receptor superfamily member 10b</fullName>
    </submittedName>
</protein>
<evidence type="ECO:0000256" key="8">
    <source>
        <dbReference type="ARBA" id="ARBA00023180"/>
    </source>
</evidence>
<dbReference type="PANTHER" id="PTHR46330">
    <property type="entry name" value="TUMOR NECROSIS FACTOR RECEPTOR SUPERFAMILY MEMBER 10B"/>
    <property type="match status" value="1"/>
</dbReference>
<comment type="subcellular location">
    <subcellularLocation>
        <location evidence="1">Membrane</location>
    </subcellularLocation>
</comment>
<dbReference type="InterPro" id="IPR011029">
    <property type="entry name" value="DEATH-like_dom_sf"/>
</dbReference>
<proteinExistence type="evidence at transcript level"/>
<dbReference type="SUPFAM" id="SSF57586">
    <property type="entry name" value="TNF receptor-like"/>
    <property type="match status" value="2"/>
</dbReference>
<feature type="disulfide bond" evidence="9">
    <location>
        <begin position="71"/>
        <end position="84"/>
    </location>
</feature>
<dbReference type="GO" id="GO:0006915">
    <property type="term" value="P:apoptotic process"/>
    <property type="evidence" value="ECO:0007669"/>
    <property type="project" value="UniProtKB-KW"/>
</dbReference>
<evidence type="ECO:0000256" key="6">
    <source>
        <dbReference type="ARBA" id="ARBA00023157"/>
    </source>
</evidence>
<dbReference type="AlphaFoldDB" id="B8YBG7"/>
<feature type="repeat" description="TNFR-Cys" evidence="9">
    <location>
        <begin position="93"/>
        <end position="132"/>
    </location>
</feature>
<evidence type="ECO:0000313" key="15">
    <source>
        <dbReference type="RGD" id="1308041"/>
    </source>
</evidence>
<dbReference type="GO" id="GO:0045569">
    <property type="term" value="F:TRAIL binding"/>
    <property type="evidence" value="ECO:0007669"/>
    <property type="project" value="InterPro"/>
</dbReference>
<feature type="domain" description="TNFR-Cys" evidence="13">
    <location>
        <begin position="51"/>
        <end position="92"/>
    </location>
</feature>
<dbReference type="GO" id="GO:0016020">
    <property type="term" value="C:membrane"/>
    <property type="evidence" value="ECO:0007669"/>
    <property type="project" value="UniProtKB-SubCell"/>
</dbReference>
<feature type="transmembrane region" description="Helical" evidence="10">
    <location>
        <begin position="144"/>
        <end position="165"/>
    </location>
</feature>
<keyword evidence="6 9" id="KW-1015">Disulfide bond</keyword>
<dbReference type="Pfam" id="PF00020">
    <property type="entry name" value="TNFR_c6"/>
    <property type="match status" value="2"/>
</dbReference>
<dbReference type="InterPro" id="IPR001368">
    <property type="entry name" value="TNFR/NGFR_Cys_rich_reg"/>
</dbReference>
<dbReference type="SMART" id="SM00005">
    <property type="entry name" value="DEATH"/>
    <property type="match status" value="1"/>
</dbReference>
<dbReference type="EMBL" id="FJ515907">
    <property type="protein sequence ID" value="ACL51000.1"/>
    <property type="molecule type" value="mRNA"/>
</dbReference>
<dbReference type="SUPFAM" id="SSF47986">
    <property type="entry name" value="DEATH domain"/>
    <property type="match status" value="1"/>
</dbReference>
<evidence type="ECO:0000313" key="14">
    <source>
        <dbReference type="EMBL" id="ACL51000.1"/>
    </source>
</evidence>
<feature type="repeat" description="TNFR-Cys" evidence="9">
    <location>
        <begin position="51"/>
        <end position="92"/>
    </location>
</feature>
<dbReference type="CDD" id="cd10580">
    <property type="entry name" value="TNFRSF10"/>
    <property type="match status" value="1"/>
</dbReference>
<reference evidence="14" key="1">
    <citation type="submission" date="2008-12" db="EMBL/GenBank/DDBJ databases">
        <authorList>
            <person name="Zhou J.Y."/>
            <person name="Wei W.Z."/>
            <person name="Wu G.S."/>
        </authorList>
    </citation>
    <scope>NUCLEOTIDE SEQUENCE</scope>
</reference>
<feature type="disulfide bond" evidence="9">
    <location>
        <begin position="111"/>
        <end position="124"/>
    </location>
</feature>
<comment type="caution">
    <text evidence="9">Lacks conserved residue(s) required for the propagation of feature annotation.</text>
</comment>
<dbReference type="FunFam" id="2.10.50.10:FF:000004">
    <property type="entry name" value="Tumor necrosis factor receptor superfamily member 6"/>
    <property type="match status" value="1"/>
</dbReference>
<feature type="domain" description="TNFR-Cys" evidence="13">
    <location>
        <begin position="93"/>
        <end position="132"/>
    </location>
</feature>
<keyword evidence="7 14" id="KW-0675">Receptor</keyword>
<dbReference type="InterPro" id="IPR034024">
    <property type="entry name" value="TNFRSF10_N"/>
</dbReference>
<keyword evidence="3 11" id="KW-0732">Signal</keyword>
<keyword evidence="5 10" id="KW-0472">Membrane</keyword>
<name>B8YBG7_RAT</name>
<feature type="disulfide bond" evidence="9">
    <location>
        <begin position="74"/>
        <end position="92"/>
    </location>
</feature>
<dbReference type="InterPro" id="IPR000488">
    <property type="entry name" value="Death_dom"/>
</dbReference>
<evidence type="ECO:0000256" key="1">
    <source>
        <dbReference type="ARBA" id="ARBA00004370"/>
    </source>
</evidence>
<evidence type="ECO:0000256" key="4">
    <source>
        <dbReference type="ARBA" id="ARBA00022737"/>
    </source>
</evidence>
<dbReference type="InterPro" id="IPR034029">
    <property type="entry name" value="TNFRSF10A/B_death"/>
</dbReference>
<dbReference type="Gene3D" id="2.10.50.10">
    <property type="entry name" value="Tumor Necrosis Factor Receptor, subunit A, domain 2"/>
    <property type="match status" value="2"/>
</dbReference>
<evidence type="ECO:0000256" key="2">
    <source>
        <dbReference type="ARBA" id="ARBA00022703"/>
    </source>
</evidence>
<organism evidence="14">
    <name type="scientific">Rattus norvegicus</name>
    <name type="common">Rat</name>
    <dbReference type="NCBI Taxonomy" id="10116"/>
    <lineage>
        <taxon>Eukaryota</taxon>
        <taxon>Metazoa</taxon>
        <taxon>Chordata</taxon>
        <taxon>Craniata</taxon>
        <taxon>Vertebrata</taxon>
        <taxon>Euteleostomi</taxon>
        <taxon>Mammalia</taxon>
        <taxon>Eutheria</taxon>
        <taxon>Euarchontoglires</taxon>
        <taxon>Glires</taxon>
        <taxon>Rodentia</taxon>
        <taxon>Myomorpha</taxon>
        <taxon>Muroidea</taxon>
        <taxon>Muridae</taxon>
        <taxon>Murinae</taxon>
        <taxon>Rattus</taxon>
    </lineage>
</organism>
<dbReference type="CDD" id="cd08315">
    <property type="entry name" value="Death_TRAILR_DR4_DR5"/>
    <property type="match status" value="1"/>
</dbReference>
<dbReference type="Pfam" id="PF00531">
    <property type="entry name" value="Death"/>
    <property type="match status" value="1"/>
</dbReference>
<evidence type="ECO:0000256" key="10">
    <source>
        <dbReference type="SAM" id="Phobius"/>
    </source>
</evidence>
<dbReference type="PROSITE" id="PS50050">
    <property type="entry name" value="TNFR_NGFR_2"/>
    <property type="match status" value="2"/>
</dbReference>
<dbReference type="SMART" id="SM00208">
    <property type="entry name" value="TNFR"/>
    <property type="match status" value="2"/>
</dbReference>
<evidence type="ECO:0000256" key="5">
    <source>
        <dbReference type="ARBA" id="ARBA00023136"/>
    </source>
</evidence>
<evidence type="ECO:0000256" key="9">
    <source>
        <dbReference type="PROSITE-ProRule" id="PRU00206"/>
    </source>
</evidence>
<dbReference type="RGD" id="1308041">
    <property type="gene designation" value="Tnfrsf10b"/>
</dbReference>
<dbReference type="GO" id="GO:0004888">
    <property type="term" value="F:transmembrane signaling receptor activity"/>
    <property type="evidence" value="ECO:0007669"/>
    <property type="project" value="UniProtKB-ARBA"/>
</dbReference>
<dbReference type="GO" id="GO:0007165">
    <property type="term" value="P:signal transduction"/>
    <property type="evidence" value="ECO:0007669"/>
    <property type="project" value="InterPro"/>
</dbReference>
<keyword evidence="2" id="KW-0053">Apoptosis</keyword>
<keyword evidence="8" id="KW-0325">Glycoprotein</keyword>
<evidence type="ECO:0000259" key="12">
    <source>
        <dbReference type="PROSITE" id="PS50017"/>
    </source>
</evidence>
<dbReference type="PRINTS" id="PR01956">
    <property type="entry name" value="TNFACTORR10"/>
</dbReference>
<evidence type="ECO:0000259" key="13">
    <source>
        <dbReference type="PROSITE" id="PS50050"/>
    </source>
</evidence>
<evidence type="ECO:0000256" key="7">
    <source>
        <dbReference type="ARBA" id="ARBA00023170"/>
    </source>
</evidence>
<evidence type="ECO:0000256" key="11">
    <source>
        <dbReference type="SAM" id="SignalP"/>
    </source>
</evidence>
<keyword evidence="10" id="KW-0812">Transmembrane</keyword>